<evidence type="ECO:0008006" key="3">
    <source>
        <dbReference type="Google" id="ProtNLM"/>
    </source>
</evidence>
<dbReference type="Gene3D" id="2.40.30.10">
    <property type="entry name" value="Translation factors"/>
    <property type="match status" value="1"/>
</dbReference>
<protein>
    <recommendedName>
        <fullName evidence="3">Translation elongation factor-like protein</fullName>
    </recommendedName>
</protein>
<evidence type="ECO:0000313" key="2">
    <source>
        <dbReference type="Proteomes" id="UP000811545"/>
    </source>
</evidence>
<proteinExistence type="predicted"/>
<accession>A0A9E2F1W0</accession>
<name>A0A9E2F1W0_PSYF1</name>
<dbReference type="Proteomes" id="UP000811545">
    <property type="component" value="Unassembled WGS sequence"/>
</dbReference>
<dbReference type="SUPFAM" id="SSF50447">
    <property type="entry name" value="Translation proteins"/>
    <property type="match status" value="1"/>
</dbReference>
<gene>
    <name evidence="1" type="ORF">DDT42_00946</name>
</gene>
<reference evidence="1 2" key="1">
    <citation type="journal article" date="2021" name="bioRxiv">
        <title>Unique metabolic strategies in Hadean analogues reveal hints for primordial physiology.</title>
        <authorList>
            <person name="Nobu M.K."/>
            <person name="Nakai R."/>
            <person name="Tamazawa S."/>
            <person name="Mori H."/>
            <person name="Toyoda A."/>
            <person name="Ijiri A."/>
            <person name="Suzuki S."/>
            <person name="Kurokawa K."/>
            <person name="Kamagata Y."/>
            <person name="Tamaki H."/>
        </authorList>
    </citation>
    <scope>NUCLEOTIDE SEQUENCE [LARGE SCALE GENOMIC DNA]</scope>
    <source>
        <strain evidence="1">BS525</strain>
    </source>
</reference>
<dbReference type="AlphaFoldDB" id="A0A9E2F1W0"/>
<comment type="caution">
    <text evidence="1">The sequence shown here is derived from an EMBL/GenBank/DDBJ whole genome shotgun (WGS) entry which is preliminary data.</text>
</comment>
<evidence type="ECO:0000313" key="1">
    <source>
        <dbReference type="EMBL" id="MBT9145077.1"/>
    </source>
</evidence>
<dbReference type="InterPro" id="IPR009000">
    <property type="entry name" value="Transl_B-barrel_sf"/>
</dbReference>
<organism evidence="1 2">
    <name type="scientific">Psychracetigena formicireducens</name>
    <dbReference type="NCBI Taxonomy" id="2986056"/>
    <lineage>
        <taxon>Bacteria</taxon>
        <taxon>Bacillati</taxon>
        <taxon>Candidatus Lithacetigenota</taxon>
        <taxon>Candidatus Psychracetigena</taxon>
    </lineage>
</organism>
<dbReference type="EMBL" id="QLTW01000046">
    <property type="protein sequence ID" value="MBT9145077.1"/>
    <property type="molecule type" value="Genomic_DNA"/>
</dbReference>
<sequence length="86" mass="9567">MDIKVGIITNYFKKIGVAVLKVEGTSLKIGDDLRVEGRESELFQKISSMQIEHKNIDEALPGENIGLKVLEPVKKGDVVFKVIDNK</sequence>